<gene>
    <name evidence="1" type="primary">HTR6</name>
    <name evidence="1" type="ORF">GBF38_015489</name>
</gene>
<sequence>MACTLEKVLGDARTLLERLKEHDTAAEGLIEQSGALSQRVHSMREVGNALPDKHIEDTSEIQELTKYKPHVLLTQENTQIKELQQENKELWLSLEEHQYALELIMGRYRKQMLQLMMAKKELDTKPVLSLHEDHAKEVQSQVERICEMGQVMRRAVQVDDQHYCSVRERLAQLEYLIKKQLQTDLEASGVAVTEKGDSIHNHSFHPFHIYAPKNTMALIKFGKGTGLSLGIVFSVLFFKRNYNSSTPTTSAWNITGSGPWLLAFMLTVIILMTICGNMLLIALVFAHRSLRCTSNCFLVSLFLSDLMVALVVMPPAMLNVLCGAWVLWPAFCPIWLCFDVMCCSASILNLCVISLDRYLFIISPLRYKQRMTPPRALLLVGAAWGLAALASFLPIEMKWHSLGHWSGHSSVPGVSSSNTSSYPDTLYPESYFQLSPSGGLSFQCRLRVTLPFALVASVLTFFLPSSAICFTYCRILLAARRQAKRVAALSHPPHPHPSLGEPSRPPSPGFAAGQAQQDGDDCSHQDPPVSQNVPPSVNSERRLAHRQGRRALKASLTLGVLLGLFFSAWLPFFITNMAQAVCECVPLALFDAITWLGYCNSTMNPIIYPLFMRDFKRALGRLLPCCFSRSTRRPSPALSLSLRNSGDPNLASSPPSPLASDPTHPPATATDAVNLLDAEHAGIELPLLLPNQVDTQD</sequence>
<protein>
    <submittedName>
        <fullName evidence="1">5-hydroxytryptamine receptor 6</fullName>
    </submittedName>
</protein>
<organism evidence="1 2">
    <name type="scientific">Nibea albiflora</name>
    <name type="common">Yellow drum</name>
    <name type="synonym">Corvina albiflora</name>
    <dbReference type="NCBI Taxonomy" id="240163"/>
    <lineage>
        <taxon>Eukaryota</taxon>
        <taxon>Metazoa</taxon>
        <taxon>Chordata</taxon>
        <taxon>Craniata</taxon>
        <taxon>Vertebrata</taxon>
        <taxon>Euteleostomi</taxon>
        <taxon>Actinopterygii</taxon>
        <taxon>Neopterygii</taxon>
        <taxon>Teleostei</taxon>
        <taxon>Neoteleostei</taxon>
        <taxon>Acanthomorphata</taxon>
        <taxon>Eupercaria</taxon>
        <taxon>Sciaenidae</taxon>
        <taxon>Nibea</taxon>
    </lineage>
</organism>
<comment type="caution">
    <text evidence="1">The sequence shown here is derived from an EMBL/GenBank/DDBJ whole genome shotgun (WGS) entry which is preliminary data.</text>
</comment>
<dbReference type="Proteomes" id="UP000805704">
    <property type="component" value="Chromosome 5"/>
</dbReference>
<accession>A0ACB7EPW8</accession>
<name>A0ACB7EPW8_NIBAL</name>
<keyword evidence="2" id="KW-1185">Reference proteome</keyword>
<evidence type="ECO:0000313" key="1">
    <source>
        <dbReference type="EMBL" id="KAG8002886.1"/>
    </source>
</evidence>
<dbReference type="EMBL" id="CM024793">
    <property type="protein sequence ID" value="KAG8002886.1"/>
    <property type="molecule type" value="Genomic_DNA"/>
</dbReference>
<keyword evidence="1" id="KW-0675">Receptor</keyword>
<reference evidence="1" key="1">
    <citation type="submission" date="2020-04" db="EMBL/GenBank/DDBJ databases">
        <title>A chromosome-scale assembly and high-density genetic map of the yellow drum (Nibea albiflora) genome.</title>
        <authorList>
            <person name="Xu D."/>
            <person name="Zhang W."/>
            <person name="Chen R."/>
            <person name="Tan P."/>
            <person name="Wang L."/>
            <person name="Song H."/>
            <person name="Tian L."/>
            <person name="Zhu Q."/>
            <person name="Wang B."/>
        </authorList>
    </citation>
    <scope>NUCLEOTIDE SEQUENCE</scope>
    <source>
        <strain evidence="1">ZJHYS-2018</strain>
    </source>
</reference>
<proteinExistence type="predicted"/>
<evidence type="ECO:0000313" key="2">
    <source>
        <dbReference type="Proteomes" id="UP000805704"/>
    </source>
</evidence>